<dbReference type="Gene3D" id="1.20.81.30">
    <property type="entry name" value="Type II secretion system (T2SS), domain F"/>
    <property type="match status" value="1"/>
</dbReference>
<evidence type="ECO:0000256" key="6">
    <source>
        <dbReference type="SAM" id="Phobius"/>
    </source>
</evidence>
<evidence type="ECO:0000256" key="1">
    <source>
        <dbReference type="ARBA" id="ARBA00004651"/>
    </source>
</evidence>
<dbReference type="RefSeq" id="WP_035193522.1">
    <property type="nucleotide sequence ID" value="NZ_CCCS020000037.1"/>
</dbReference>
<evidence type="ECO:0000313" key="10">
    <source>
        <dbReference type="Proteomes" id="UP000193925"/>
    </source>
</evidence>
<accession>A0A060UW68</accession>
<comment type="subcellular location">
    <subcellularLocation>
        <location evidence="1">Cell membrane</location>
        <topology evidence="1">Multi-pass membrane protein</topology>
    </subcellularLocation>
</comment>
<evidence type="ECO:0000313" key="8">
    <source>
        <dbReference type="EMBL" id="CDQ10809.1"/>
    </source>
</evidence>
<feature type="transmembrane region" description="Helical" evidence="6">
    <location>
        <begin position="117"/>
        <end position="136"/>
    </location>
</feature>
<keyword evidence="10" id="KW-1185">Reference proteome</keyword>
<dbReference type="InterPro" id="IPR018076">
    <property type="entry name" value="T2SS_GspF_dom"/>
</dbReference>
<proteinExistence type="predicted"/>
<reference evidence="9 10" key="3">
    <citation type="submission" date="2017-03" db="EMBL/GenBank/DDBJ databases">
        <authorList>
            <person name="Regsiter A."/>
            <person name="William W."/>
        </authorList>
    </citation>
    <scope>NUCLEOTIDE SEQUENCE [LARGE SCALE GENOMIC DNA]</scope>
    <source>
        <strain evidence="9">PRJEB5721</strain>
    </source>
</reference>
<dbReference type="EMBL" id="LT841305">
    <property type="protein sequence ID" value="SMH65950.1"/>
    <property type="molecule type" value="Genomic_DNA"/>
</dbReference>
<sequence length="293" mass="33289">MNALWVALIALIAGVSIGLFVYGSGMLARQTEPSPRDYMDPLPKGLRLFWPLVQFIRSTLIVFIPDRFLLRVHHRLQRAGMNYLLSAREFVALKVVSMLVPLIFVFLFHTAFGLFNVWLSLLAMLVGSFYPDLWLVEQAKRRGRLILKELPVYIDFITLMIEGGLNLTGAMQVAVDKGPLGPLRNEFGIMIRDLRAGTPKMDIFRRFGERVPLPEVRSLVSALIQSEERGGDLGPVLRAQAEQRREERFLRAEKLALEAPVKLLAPLVVFIFPITFLMLAFVIYMKFLQEGGF</sequence>
<feature type="transmembrane region" description="Helical" evidence="6">
    <location>
        <begin position="7"/>
        <end position="28"/>
    </location>
</feature>
<dbReference type="GO" id="GO:0005886">
    <property type="term" value="C:plasma membrane"/>
    <property type="evidence" value="ECO:0007669"/>
    <property type="project" value="UniProtKB-SubCell"/>
</dbReference>
<reference evidence="8" key="1">
    <citation type="submission" date="2014-03" db="EMBL/GenBank/DDBJ databases">
        <authorList>
            <person name="Genoscope - CEA"/>
        </authorList>
    </citation>
    <scope>NUCLEOTIDE SEQUENCE [LARGE SCALE GENOMIC DNA]</scope>
    <source>
        <strain evidence="8">CF27</strain>
    </source>
</reference>
<protein>
    <submittedName>
        <fullName evidence="8">Type II secretion system F domain-containing protein</fullName>
    </submittedName>
</protein>
<dbReference type="InterPro" id="IPR042094">
    <property type="entry name" value="T2SS_GspF_sf"/>
</dbReference>
<evidence type="ECO:0000259" key="7">
    <source>
        <dbReference type="Pfam" id="PF00482"/>
    </source>
</evidence>
<dbReference type="EMBL" id="CCCS020000037">
    <property type="protein sequence ID" value="CDQ10809.1"/>
    <property type="molecule type" value="Genomic_DNA"/>
</dbReference>
<evidence type="ECO:0000256" key="2">
    <source>
        <dbReference type="ARBA" id="ARBA00022475"/>
    </source>
</evidence>
<evidence type="ECO:0000256" key="4">
    <source>
        <dbReference type="ARBA" id="ARBA00022989"/>
    </source>
</evidence>
<keyword evidence="2" id="KW-1003">Cell membrane</keyword>
<dbReference type="AlphaFoldDB" id="A0A060UW68"/>
<keyword evidence="5 6" id="KW-0472">Membrane</keyword>
<organism evidence="8">
    <name type="scientific">Acidithiobacillus ferrivorans</name>
    <dbReference type="NCBI Taxonomy" id="160808"/>
    <lineage>
        <taxon>Bacteria</taxon>
        <taxon>Pseudomonadati</taxon>
        <taxon>Pseudomonadota</taxon>
        <taxon>Acidithiobacillia</taxon>
        <taxon>Acidithiobacillales</taxon>
        <taxon>Acidithiobacillaceae</taxon>
        <taxon>Acidithiobacillus</taxon>
    </lineage>
</organism>
<keyword evidence="4 6" id="KW-1133">Transmembrane helix</keyword>
<gene>
    <name evidence="9" type="ORF">AFERRI_20739</name>
    <name evidence="8" type="ORF">AFERRI_420107</name>
</gene>
<dbReference type="PANTHER" id="PTHR35007">
    <property type="entry name" value="INTEGRAL MEMBRANE PROTEIN-RELATED"/>
    <property type="match status" value="1"/>
</dbReference>
<reference evidence="8" key="2">
    <citation type="submission" date="2014-07" db="EMBL/GenBank/DDBJ databases">
        <title>Initial genome analysis of the psychrotolerant acidophile Acidithiobacillus ferrivorans CF27: insights into iron and sulfur oxidation pathways and into biofilm formation.</title>
        <authorList>
            <person name="Talla E."/>
            <person name="Hedrich S."/>
            <person name="Mangenot S."/>
            <person name="Ji B."/>
            <person name="Johnson D.B."/>
            <person name="Barbe V."/>
            <person name="Bonnefoy V."/>
        </authorList>
    </citation>
    <scope>NUCLEOTIDE SEQUENCE [LARGE SCALE GENOMIC DNA]</scope>
    <source>
        <strain evidence="8">CF27</strain>
    </source>
</reference>
<evidence type="ECO:0000256" key="5">
    <source>
        <dbReference type="ARBA" id="ARBA00023136"/>
    </source>
</evidence>
<dbReference type="Pfam" id="PF00482">
    <property type="entry name" value="T2SSF"/>
    <property type="match status" value="1"/>
</dbReference>
<keyword evidence="3 6" id="KW-0812">Transmembrane</keyword>
<feature type="transmembrane region" description="Helical" evidence="6">
    <location>
        <begin position="48"/>
        <end position="70"/>
    </location>
</feature>
<dbReference type="Proteomes" id="UP000193925">
    <property type="component" value="Chromosome AFERRI"/>
</dbReference>
<feature type="transmembrane region" description="Helical" evidence="6">
    <location>
        <begin position="91"/>
        <end position="111"/>
    </location>
</feature>
<feature type="domain" description="Type II secretion system protein GspF" evidence="7">
    <location>
        <begin position="154"/>
        <end position="279"/>
    </location>
</feature>
<evidence type="ECO:0000313" key="9">
    <source>
        <dbReference type="EMBL" id="SMH65950.1"/>
    </source>
</evidence>
<evidence type="ECO:0000256" key="3">
    <source>
        <dbReference type="ARBA" id="ARBA00022692"/>
    </source>
</evidence>
<name>A0A060UW68_9PROT</name>
<dbReference type="PANTHER" id="PTHR35007:SF2">
    <property type="entry name" value="PILUS ASSEMBLE PROTEIN"/>
    <property type="match status" value="1"/>
</dbReference>
<feature type="transmembrane region" description="Helical" evidence="6">
    <location>
        <begin position="263"/>
        <end position="285"/>
    </location>
</feature>